<dbReference type="InterPro" id="IPR050161">
    <property type="entry name" value="Siro_Cobalamin_biosynth"/>
</dbReference>
<organism evidence="13 14">
    <name type="scientific">Kineosporia mesophila</name>
    <dbReference type="NCBI Taxonomy" id="566012"/>
    <lineage>
        <taxon>Bacteria</taxon>
        <taxon>Bacillati</taxon>
        <taxon>Actinomycetota</taxon>
        <taxon>Actinomycetes</taxon>
        <taxon>Kineosporiales</taxon>
        <taxon>Kineosporiaceae</taxon>
        <taxon>Kineosporia</taxon>
    </lineage>
</organism>
<dbReference type="Proteomes" id="UP001501074">
    <property type="component" value="Unassembled WGS sequence"/>
</dbReference>
<dbReference type="Pfam" id="PF00590">
    <property type="entry name" value="TP_methylase"/>
    <property type="match status" value="1"/>
</dbReference>
<keyword evidence="3" id="KW-0489">Methyltransferase</keyword>
<dbReference type="NCBIfam" id="TIGR01469">
    <property type="entry name" value="cobA_cysG_Cterm"/>
    <property type="match status" value="1"/>
</dbReference>
<evidence type="ECO:0000259" key="12">
    <source>
        <dbReference type="Pfam" id="PF00590"/>
    </source>
</evidence>
<dbReference type="Gene3D" id="3.40.50.720">
    <property type="entry name" value="NAD(P)-binding Rossmann-like Domain"/>
    <property type="match status" value="1"/>
</dbReference>
<evidence type="ECO:0000256" key="8">
    <source>
        <dbReference type="ARBA" id="ARBA00023239"/>
    </source>
</evidence>
<evidence type="ECO:0000256" key="6">
    <source>
        <dbReference type="ARBA" id="ARBA00023002"/>
    </source>
</evidence>
<keyword evidence="8" id="KW-0456">Lyase</keyword>
<evidence type="ECO:0000256" key="11">
    <source>
        <dbReference type="ARBA" id="ARBA00047561"/>
    </source>
</evidence>
<dbReference type="InterPro" id="IPR000878">
    <property type="entry name" value="4pyrrol_Mease"/>
</dbReference>
<dbReference type="InterPro" id="IPR036291">
    <property type="entry name" value="NAD(P)-bd_dom_sf"/>
</dbReference>
<dbReference type="Gene3D" id="3.40.1010.10">
    <property type="entry name" value="Cobalt-precorrin-4 Transmethylase, Domain 1"/>
    <property type="match status" value="1"/>
</dbReference>
<gene>
    <name evidence="13" type="primary">cobA</name>
    <name evidence="13" type="ORF">GCM10022223_04410</name>
</gene>
<keyword evidence="2" id="KW-0169">Cobalamin biosynthesis</keyword>
<dbReference type="NCBIfam" id="NF004790">
    <property type="entry name" value="PRK06136.1"/>
    <property type="match status" value="1"/>
</dbReference>
<dbReference type="SUPFAM" id="SSF53790">
    <property type="entry name" value="Tetrapyrrole methylase"/>
    <property type="match status" value="1"/>
</dbReference>
<keyword evidence="4" id="KW-0808">Transferase</keyword>
<comment type="caution">
    <text evidence="13">The sequence shown here is derived from an EMBL/GenBank/DDBJ whole genome shotgun (WGS) entry which is preliminary data.</text>
</comment>
<keyword evidence="7" id="KW-0520">NAD</keyword>
<reference evidence="14" key="1">
    <citation type="journal article" date="2019" name="Int. J. Syst. Evol. Microbiol.">
        <title>The Global Catalogue of Microorganisms (GCM) 10K type strain sequencing project: providing services to taxonomists for standard genome sequencing and annotation.</title>
        <authorList>
            <consortium name="The Broad Institute Genomics Platform"/>
            <consortium name="The Broad Institute Genome Sequencing Center for Infectious Disease"/>
            <person name="Wu L."/>
            <person name="Ma J."/>
        </authorList>
    </citation>
    <scope>NUCLEOTIDE SEQUENCE [LARGE SCALE GENOMIC DNA]</scope>
    <source>
        <strain evidence="14">JCM 16902</strain>
    </source>
</reference>
<proteinExistence type="predicted"/>
<evidence type="ECO:0000256" key="1">
    <source>
        <dbReference type="ARBA" id="ARBA00005010"/>
    </source>
</evidence>
<dbReference type="InterPro" id="IPR012409">
    <property type="entry name" value="Sirohaem_synth"/>
</dbReference>
<evidence type="ECO:0000256" key="10">
    <source>
        <dbReference type="ARBA" id="ARBA00023268"/>
    </source>
</evidence>
<dbReference type="CDD" id="cd11642">
    <property type="entry name" value="SUMT"/>
    <property type="match status" value="1"/>
</dbReference>
<keyword evidence="14" id="KW-1185">Reference proteome</keyword>
<dbReference type="InterPro" id="IPR035996">
    <property type="entry name" value="4pyrrol_Methylase_sf"/>
</dbReference>
<dbReference type="SUPFAM" id="SSF51735">
    <property type="entry name" value="NAD(P)-binding Rossmann-fold domains"/>
    <property type="match status" value="1"/>
</dbReference>
<dbReference type="InterPro" id="IPR006366">
    <property type="entry name" value="CobA/CysG_C"/>
</dbReference>
<evidence type="ECO:0000256" key="7">
    <source>
        <dbReference type="ARBA" id="ARBA00023027"/>
    </source>
</evidence>
<dbReference type="InterPro" id="IPR014776">
    <property type="entry name" value="4pyrrole_Mease_sub2"/>
</dbReference>
<dbReference type="Gene3D" id="3.30.950.10">
    <property type="entry name" value="Methyltransferase, Cobalt-precorrin-4 Transmethylase, Domain 2"/>
    <property type="match status" value="1"/>
</dbReference>
<comment type="pathway">
    <text evidence="1">Porphyrin-containing compound metabolism; siroheme biosynthesis; sirohydrochlorin from precorrin-2: step 1/1.</text>
</comment>
<evidence type="ECO:0000313" key="14">
    <source>
        <dbReference type="Proteomes" id="UP001501074"/>
    </source>
</evidence>
<feature type="domain" description="Tetrapyrrole methylase" evidence="12">
    <location>
        <begin position="191"/>
        <end position="401"/>
    </location>
</feature>
<evidence type="ECO:0000256" key="4">
    <source>
        <dbReference type="ARBA" id="ARBA00022679"/>
    </source>
</evidence>
<sequence length="435" mass="45436">MPQVDRPYLAGLDLTGRRVVVVGGGTIAQRRLPALLDVGAKVELIAPEVTPAIEGMAGADEITWQRKRYEPGDLAGAWYVMAVTDDPATNAAVAQEAEQQRVFCVRADRGAGGSASTPASGEWRGLRIAVASESIGPGSEHGADPIRAAVVRDSLLEWLRSGAGDEILAARKQARGEQTRADAAPQKLPGVALVGGGPGDPDLITVRGRRLLGQADVVVVDRLGPRSLLPELSPDVELIDATKLPRGRSMSQEAINAALVEHALAGKFVVRLKGGDPYVFGRGSEELEACLDAGVPVQVVPGLSSAISVPGLAGIPLTHRGVAHEAVIVSGHLPPDNPDSLIDWTALAKLHGTIVVLMGVANLPAIAKTLTEHGRDPSTGVAVIQDGSMPAERVTVSDLARIGEVAQRENIRPPAIIVIGDVVKRRPAEPQGAFQ</sequence>
<dbReference type="PANTHER" id="PTHR45790">
    <property type="entry name" value="SIROHEME SYNTHASE-RELATED"/>
    <property type="match status" value="1"/>
</dbReference>
<dbReference type="InterPro" id="IPR006367">
    <property type="entry name" value="Sirohaem_synthase_N"/>
</dbReference>
<protein>
    <submittedName>
        <fullName evidence="13">Uroporphyrinogen-III C-methyltransferase</fullName>
    </submittedName>
</protein>
<evidence type="ECO:0000313" key="13">
    <source>
        <dbReference type="EMBL" id="GAA3592782.1"/>
    </source>
</evidence>
<dbReference type="InterPro" id="IPR014777">
    <property type="entry name" value="4pyrrole_Mease_sub1"/>
</dbReference>
<keyword evidence="6" id="KW-0560">Oxidoreductase</keyword>
<dbReference type="RefSeq" id="WP_269328104.1">
    <property type="nucleotide sequence ID" value="NZ_BAAAZO010000001.1"/>
</dbReference>
<comment type="catalytic activity">
    <reaction evidence="11">
        <text>precorrin-2 + NAD(+) = sirohydrochlorin + NADH + 2 H(+)</text>
        <dbReference type="Rhea" id="RHEA:15613"/>
        <dbReference type="ChEBI" id="CHEBI:15378"/>
        <dbReference type="ChEBI" id="CHEBI:57540"/>
        <dbReference type="ChEBI" id="CHEBI:57945"/>
        <dbReference type="ChEBI" id="CHEBI:58351"/>
        <dbReference type="ChEBI" id="CHEBI:58827"/>
        <dbReference type="EC" id="1.3.1.76"/>
    </reaction>
</comment>
<evidence type="ECO:0000256" key="3">
    <source>
        <dbReference type="ARBA" id="ARBA00022603"/>
    </source>
</evidence>
<accession>A0ABP6YX05</accession>
<dbReference type="PANTHER" id="PTHR45790:SF3">
    <property type="entry name" value="S-ADENOSYL-L-METHIONINE-DEPENDENT UROPORPHYRINOGEN III METHYLTRANSFERASE, CHLOROPLASTIC"/>
    <property type="match status" value="1"/>
</dbReference>
<dbReference type="PIRSF" id="PIRSF036426">
    <property type="entry name" value="Sirohaem_synth"/>
    <property type="match status" value="1"/>
</dbReference>
<keyword evidence="5" id="KW-0949">S-adenosyl-L-methionine</keyword>
<dbReference type="NCBIfam" id="TIGR01470">
    <property type="entry name" value="cysG_Nterm"/>
    <property type="match status" value="1"/>
</dbReference>
<keyword evidence="10" id="KW-0511">Multifunctional enzyme</keyword>
<keyword evidence="9" id="KW-0627">Porphyrin biosynthesis</keyword>
<dbReference type="Pfam" id="PF13241">
    <property type="entry name" value="NAD_binding_7"/>
    <property type="match status" value="1"/>
</dbReference>
<dbReference type="EMBL" id="BAAAZO010000001">
    <property type="protein sequence ID" value="GAA3592782.1"/>
    <property type="molecule type" value="Genomic_DNA"/>
</dbReference>
<evidence type="ECO:0000256" key="9">
    <source>
        <dbReference type="ARBA" id="ARBA00023244"/>
    </source>
</evidence>
<name>A0ABP6YX05_9ACTN</name>
<evidence type="ECO:0000256" key="2">
    <source>
        <dbReference type="ARBA" id="ARBA00022573"/>
    </source>
</evidence>
<evidence type="ECO:0000256" key="5">
    <source>
        <dbReference type="ARBA" id="ARBA00022691"/>
    </source>
</evidence>